<gene>
    <name evidence="1" type="ORF">XELAEV_18044356mg</name>
</gene>
<reference evidence="2" key="1">
    <citation type="journal article" date="2016" name="Nature">
        <title>Genome evolution in the allotetraploid frog Xenopus laevis.</title>
        <authorList>
            <person name="Session A.M."/>
            <person name="Uno Y."/>
            <person name="Kwon T."/>
            <person name="Chapman J.A."/>
            <person name="Toyoda A."/>
            <person name="Takahashi S."/>
            <person name="Fukui A."/>
            <person name="Hikosaka A."/>
            <person name="Suzuki A."/>
            <person name="Kondo M."/>
            <person name="van Heeringen S.J."/>
            <person name="Quigley I."/>
            <person name="Heinz S."/>
            <person name="Ogino H."/>
            <person name="Ochi H."/>
            <person name="Hellsten U."/>
            <person name="Lyons J.B."/>
            <person name="Simakov O."/>
            <person name="Putnam N."/>
            <person name="Stites J."/>
            <person name="Kuroki Y."/>
            <person name="Tanaka T."/>
            <person name="Michiue T."/>
            <person name="Watanabe M."/>
            <person name="Bogdanovic O."/>
            <person name="Lister R."/>
            <person name="Georgiou G."/>
            <person name="Paranjpe S.S."/>
            <person name="van Kruijsbergen I."/>
            <person name="Shu S."/>
            <person name="Carlson J."/>
            <person name="Kinoshita T."/>
            <person name="Ohta Y."/>
            <person name="Mawaribuchi S."/>
            <person name="Jenkins J."/>
            <person name="Grimwood J."/>
            <person name="Schmutz J."/>
            <person name="Mitros T."/>
            <person name="Mozaffari S.V."/>
            <person name="Suzuki Y."/>
            <person name="Haramoto Y."/>
            <person name="Yamamoto T.S."/>
            <person name="Takagi C."/>
            <person name="Heald R."/>
            <person name="Miller K."/>
            <person name="Haudenschild C."/>
            <person name="Kitzman J."/>
            <person name="Nakayama T."/>
            <person name="Izutsu Y."/>
            <person name="Robert J."/>
            <person name="Fortriede J."/>
            <person name="Burns K."/>
            <person name="Lotay V."/>
            <person name="Karimi K."/>
            <person name="Yasuoka Y."/>
            <person name="Dichmann D.S."/>
            <person name="Flajnik M.F."/>
            <person name="Houston D.W."/>
            <person name="Shendure J."/>
            <person name="DuPasquier L."/>
            <person name="Vize P.D."/>
            <person name="Zorn A.M."/>
            <person name="Ito M."/>
            <person name="Marcotte E.M."/>
            <person name="Wallingford J.B."/>
            <person name="Ito Y."/>
            <person name="Asashima M."/>
            <person name="Ueno N."/>
            <person name="Matsuda Y."/>
            <person name="Veenstra G.J."/>
            <person name="Fujiyama A."/>
            <person name="Harland R.M."/>
            <person name="Taira M."/>
            <person name="Rokhsar D.S."/>
        </authorList>
    </citation>
    <scope>NUCLEOTIDE SEQUENCE [LARGE SCALE GENOMIC DNA]</scope>
    <source>
        <strain evidence="2">J</strain>
    </source>
</reference>
<name>A0A974H372_XENLA</name>
<dbReference type="AlphaFoldDB" id="A0A974H372"/>
<protein>
    <submittedName>
        <fullName evidence="1">Uncharacterized protein</fullName>
    </submittedName>
</protein>
<proteinExistence type="predicted"/>
<accession>A0A974H372</accession>
<evidence type="ECO:0000313" key="2">
    <source>
        <dbReference type="Proteomes" id="UP000694892"/>
    </source>
</evidence>
<dbReference type="Proteomes" id="UP000694892">
    <property type="component" value="Chromosome 9_10L"/>
</dbReference>
<evidence type="ECO:0000313" key="1">
    <source>
        <dbReference type="EMBL" id="OCT63257.1"/>
    </source>
</evidence>
<sequence>MFQGPTQEQLFVLDGGRGTVQAGNKSKQDVEKMSTLKTRKRWLHKVVTVDNMIIEGVRAFLFSLTQVVVRLF</sequence>
<organism evidence="1 2">
    <name type="scientific">Xenopus laevis</name>
    <name type="common">African clawed frog</name>
    <dbReference type="NCBI Taxonomy" id="8355"/>
    <lineage>
        <taxon>Eukaryota</taxon>
        <taxon>Metazoa</taxon>
        <taxon>Chordata</taxon>
        <taxon>Craniata</taxon>
        <taxon>Vertebrata</taxon>
        <taxon>Euteleostomi</taxon>
        <taxon>Amphibia</taxon>
        <taxon>Batrachia</taxon>
        <taxon>Anura</taxon>
        <taxon>Pipoidea</taxon>
        <taxon>Pipidae</taxon>
        <taxon>Xenopodinae</taxon>
        <taxon>Xenopus</taxon>
        <taxon>Xenopus</taxon>
    </lineage>
</organism>
<dbReference type="EMBL" id="CM004482">
    <property type="protein sequence ID" value="OCT63257.1"/>
    <property type="molecule type" value="Genomic_DNA"/>
</dbReference>